<dbReference type="Proteomes" id="UP000789342">
    <property type="component" value="Unassembled WGS sequence"/>
</dbReference>
<organism evidence="1 2">
    <name type="scientific">Acaulospora morrowiae</name>
    <dbReference type="NCBI Taxonomy" id="94023"/>
    <lineage>
        <taxon>Eukaryota</taxon>
        <taxon>Fungi</taxon>
        <taxon>Fungi incertae sedis</taxon>
        <taxon>Mucoromycota</taxon>
        <taxon>Glomeromycotina</taxon>
        <taxon>Glomeromycetes</taxon>
        <taxon>Diversisporales</taxon>
        <taxon>Acaulosporaceae</taxon>
        <taxon>Acaulospora</taxon>
    </lineage>
</organism>
<dbReference type="AlphaFoldDB" id="A0A9N9P5F3"/>
<reference evidence="1" key="1">
    <citation type="submission" date="2021-06" db="EMBL/GenBank/DDBJ databases">
        <authorList>
            <person name="Kallberg Y."/>
            <person name="Tangrot J."/>
            <person name="Rosling A."/>
        </authorList>
    </citation>
    <scope>NUCLEOTIDE SEQUENCE</scope>
    <source>
        <strain evidence="1">CL551</strain>
    </source>
</reference>
<accession>A0A9N9P5F3</accession>
<dbReference type="EMBL" id="CAJVPV010059612">
    <property type="protein sequence ID" value="CAG8789062.1"/>
    <property type="molecule type" value="Genomic_DNA"/>
</dbReference>
<gene>
    <name evidence="1" type="ORF">AMORRO_LOCUS17977</name>
</gene>
<protein>
    <submittedName>
        <fullName evidence="1">16616_t:CDS:1</fullName>
    </submittedName>
</protein>
<comment type="caution">
    <text evidence="1">The sequence shown here is derived from an EMBL/GenBank/DDBJ whole genome shotgun (WGS) entry which is preliminary data.</text>
</comment>
<evidence type="ECO:0000313" key="1">
    <source>
        <dbReference type="EMBL" id="CAG8789062.1"/>
    </source>
</evidence>
<proteinExistence type="predicted"/>
<name>A0A9N9P5F3_9GLOM</name>
<sequence length="66" mass="7888">MVDRTNKKGQALQQANHLRWPKSQLHTWVFWVLSIRVLHSIDRVSKETKNLRKYLTTNELEESAQE</sequence>
<evidence type="ECO:0000313" key="2">
    <source>
        <dbReference type="Proteomes" id="UP000789342"/>
    </source>
</evidence>
<keyword evidence="2" id="KW-1185">Reference proteome</keyword>
<feature type="non-terminal residue" evidence="1">
    <location>
        <position position="66"/>
    </location>
</feature>